<feature type="region of interest" description="Disordered" evidence="1">
    <location>
        <begin position="1"/>
        <end position="23"/>
    </location>
</feature>
<organism evidence="3 4">
    <name type="scientific">Zhihengliuella halotolerans</name>
    <dbReference type="NCBI Taxonomy" id="370736"/>
    <lineage>
        <taxon>Bacteria</taxon>
        <taxon>Bacillati</taxon>
        <taxon>Actinomycetota</taxon>
        <taxon>Actinomycetes</taxon>
        <taxon>Micrococcales</taxon>
        <taxon>Micrococcaceae</taxon>
        <taxon>Zhihengliuella</taxon>
    </lineage>
</organism>
<evidence type="ECO:0000256" key="2">
    <source>
        <dbReference type="SAM" id="Phobius"/>
    </source>
</evidence>
<keyword evidence="4" id="KW-1185">Reference proteome</keyword>
<evidence type="ECO:0000256" key="1">
    <source>
        <dbReference type="SAM" id="MobiDB-lite"/>
    </source>
</evidence>
<protein>
    <submittedName>
        <fullName evidence="3">Uncharacterized protein</fullName>
    </submittedName>
</protein>
<dbReference type="EMBL" id="SHLA01000001">
    <property type="protein sequence ID" value="RZU62931.1"/>
    <property type="molecule type" value="Genomic_DNA"/>
</dbReference>
<gene>
    <name evidence="3" type="ORF">EV380_2536</name>
</gene>
<feature type="transmembrane region" description="Helical" evidence="2">
    <location>
        <begin position="51"/>
        <end position="68"/>
    </location>
</feature>
<dbReference type="AlphaFoldDB" id="A0A4Q8AGF4"/>
<comment type="caution">
    <text evidence="3">The sequence shown here is derived from an EMBL/GenBank/DDBJ whole genome shotgun (WGS) entry which is preliminary data.</text>
</comment>
<accession>A0A4Q8AGF4</accession>
<sequence length="72" mass="8215">MIQPMRKVDERDYRESGSHEEQSRWTSFVWAVVALAVAVPALVIFDFGWPIVFGVTLLVAAVQLLLWARKRG</sequence>
<feature type="transmembrane region" description="Helical" evidence="2">
    <location>
        <begin position="28"/>
        <end position="45"/>
    </location>
</feature>
<keyword evidence="2" id="KW-0812">Transmembrane</keyword>
<name>A0A4Q8AGF4_9MICC</name>
<evidence type="ECO:0000313" key="3">
    <source>
        <dbReference type="EMBL" id="RZU62931.1"/>
    </source>
</evidence>
<keyword evidence="2" id="KW-1133">Transmembrane helix</keyword>
<evidence type="ECO:0000313" key="4">
    <source>
        <dbReference type="Proteomes" id="UP000292685"/>
    </source>
</evidence>
<keyword evidence="2" id="KW-0472">Membrane</keyword>
<dbReference type="Proteomes" id="UP000292685">
    <property type="component" value="Unassembled WGS sequence"/>
</dbReference>
<proteinExistence type="predicted"/>
<reference evidence="3 4" key="1">
    <citation type="submission" date="2019-02" db="EMBL/GenBank/DDBJ databases">
        <title>Sequencing the genomes of 1000 actinobacteria strains.</title>
        <authorList>
            <person name="Klenk H.-P."/>
        </authorList>
    </citation>
    <scope>NUCLEOTIDE SEQUENCE [LARGE SCALE GENOMIC DNA]</scope>
    <source>
        <strain evidence="3 4">DSM 17364</strain>
    </source>
</reference>